<dbReference type="Pfam" id="PF00153">
    <property type="entry name" value="Mito_carr"/>
    <property type="match status" value="2"/>
</dbReference>
<proteinExistence type="inferred from homology"/>
<evidence type="ECO:0000256" key="6">
    <source>
        <dbReference type="ARBA" id="ARBA00022989"/>
    </source>
</evidence>
<keyword evidence="6" id="KW-1133">Transmembrane helix</keyword>
<dbReference type="SUPFAM" id="SSF103506">
    <property type="entry name" value="Mitochondrial carrier"/>
    <property type="match status" value="1"/>
</dbReference>
<keyword evidence="7 8" id="KW-0472">Membrane</keyword>
<evidence type="ECO:0000256" key="2">
    <source>
        <dbReference type="ARBA" id="ARBA00006375"/>
    </source>
</evidence>
<evidence type="ECO:0000313" key="11">
    <source>
        <dbReference type="Proteomes" id="UP001515480"/>
    </source>
</evidence>
<evidence type="ECO:0000256" key="1">
    <source>
        <dbReference type="ARBA" id="ARBA00004141"/>
    </source>
</evidence>
<dbReference type="Gene3D" id="1.50.40.10">
    <property type="entry name" value="Mitochondrial carrier domain"/>
    <property type="match status" value="2"/>
</dbReference>
<keyword evidence="4 8" id="KW-0812">Transmembrane</keyword>
<gene>
    <name evidence="10" type="ORF">AB1Y20_007113</name>
</gene>
<dbReference type="InterPro" id="IPR023395">
    <property type="entry name" value="MCP_dom_sf"/>
</dbReference>
<accession>A0AB34J2Q2</accession>
<keyword evidence="11" id="KW-1185">Reference proteome</keyword>
<sequence length="612" mass="66392">MEERCRRSPPAEAGLCALPGAGWCSPLRSAHDRWRESAPSCSAAQQLSLLIALARSPAAFSLTGKSQLHWRRLEHAAWRAAAAPPRDAPPSARARREDARGRAHGRAQPRRRAVRRWARLHAHGEARLHSHEARLHSHGEARLHSHEARLHSHGEARGALRGAVQPRGALRGAVPPQAEGSAGLSARQPNFKCGALELPSGHPLLLFPEELLGFDFYAVDDRAYVPQLEQAPLPAYQQAVLGATCGGFAGMLSRSVIHPLDTLRVLQSVSSQVNSAEAIADAHLPAFERLAAASGHWWRTATRALADGRSILRTATFNWHQLGVESANPFYDTMQLRNSVAILYRGYGVSVFGAQPVFGAYFAAYEVCKLKVAAVMPDEWRGSSVVQLTAGFMAECCAALLWNPWEVVRQRLQLASGGQRTFSGAAMDVISESGVRGLYAGLGAYMALWGAYSPLMFMFYEQGLKLLTSRQQAPHGRQAPPSIAVNFAMGALAGGTAAVITSPLDVVKTRIQCQSPGSIIEYESVWHGLREIMRHEGGRALFHGTLARSLNMGLSTGIMLTCYSTLRNHVGIRLGWIAPPPPPPQRDGGRHRVRAMPSDAGRVHTLANLLSA</sequence>
<evidence type="ECO:0000256" key="7">
    <source>
        <dbReference type="ARBA" id="ARBA00023136"/>
    </source>
</evidence>
<protein>
    <submittedName>
        <fullName evidence="10">Uncharacterized protein</fullName>
    </submittedName>
</protein>
<dbReference type="PROSITE" id="PS50920">
    <property type="entry name" value="SOLCAR"/>
    <property type="match status" value="2"/>
</dbReference>
<evidence type="ECO:0000256" key="3">
    <source>
        <dbReference type="ARBA" id="ARBA00022448"/>
    </source>
</evidence>
<comment type="subcellular location">
    <subcellularLocation>
        <location evidence="1">Membrane</location>
        <topology evidence="1">Multi-pass membrane protein</topology>
    </subcellularLocation>
</comment>
<keyword evidence="3" id="KW-0813">Transport</keyword>
<comment type="caution">
    <text evidence="10">The sequence shown here is derived from an EMBL/GenBank/DDBJ whole genome shotgun (WGS) entry which is preliminary data.</text>
</comment>
<dbReference type="Proteomes" id="UP001515480">
    <property type="component" value="Unassembled WGS sequence"/>
</dbReference>
<feature type="compositionally biased region" description="Basic residues" evidence="9">
    <location>
        <begin position="102"/>
        <end position="113"/>
    </location>
</feature>
<dbReference type="InterPro" id="IPR018108">
    <property type="entry name" value="MCP_transmembrane"/>
</dbReference>
<evidence type="ECO:0000256" key="4">
    <source>
        <dbReference type="ARBA" id="ARBA00022692"/>
    </source>
</evidence>
<reference evidence="10 11" key="1">
    <citation type="journal article" date="2024" name="Science">
        <title>Giant polyketide synthase enzymes in the biosynthesis of giant marine polyether toxins.</title>
        <authorList>
            <person name="Fallon T.R."/>
            <person name="Shende V.V."/>
            <person name="Wierzbicki I.H."/>
            <person name="Pendleton A.L."/>
            <person name="Watervoot N.F."/>
            <person name="Auber R.P."/>
            <person name="Gonzalez D.J."/>
            <person name="Wisecaver J.H."/>
            <person name="Moore B.S."/>
        </authorList>
    </citation>
    <scope>NUCLEOTIDE SEQUENCE [LARGE SCALE GENOMIC DNA]</scope>
    <source>
        <strain evidence="10 11">12B1</strain>
    </source>
</reference>
<evidence type="ECO:0000313" key="10">
    <source>
        <dbReference type="EMBL" id="KAL1510830.1"/>
    </source>
</evidence>
<feature type="region of interest" description="Disordered" evidence="9">
    <location>
        <begin position="79"/>
        <end position="113"/>
    </location>
</feature>
<evidence type="ECO:0000256" key="8">
    <source>
        <dbReference type="PROSITE-ProRule" id="PRU00282"/>
    </source>
</evidence>
<dbReference type="GO" id="GO:0016020">
    <property type="term" value="C:membrane"/>
    <property type="evidence" value="ECO:0007669"/>
    <property type="project" value="UniProtKB-SubCell"/>
</dbReference>
<feature type="repeat" description="Solcar" evidence="8">
    <location>
        <begin position="481"/>
        <end position="569"/>
    </location>
</feature>
<comment type="similarity">
    <text evidence="2">Belongs to the mitochondrial carrier (TC 2.A.29) family.</text>
</comment>
<organism evidence="10 11">
    <name type="scientific">Prymnesium parvum</name>
    <name type="common">Toxic golden alga</name>
    <dbReference type="NCBI Taxonomy" id="97485"/>
    <lineage>
        <taxon>Eukaryota</taxon>
        <taxon>Haptista</taxon>
        <taxon>Haptophyta</taxon>
        <taxon>Prymnesiophyceae</taxon>
        <taxon>Prymnesiales</taxon>
        <taxon>Prymnesiaceae</taxon>
        <taxon>Prymnesium</taxon>
    </lineage>
</organism>
<name>A0AB34J2Q2_PRYPA</name>
<dbReference type="PANTHER" id="PTHR45667">
    <property type="entry name" value="S-ADENOSYLMETHIONINE MITOCHONDRIAL CARRIER PROTEIN"/>
    <property type="match status" value="1"/>
</dbReference>
<evidence type="ECO:0000256" key="9">
    <source>
        <dbReference type="SAM" id="MobiDB-lite"/>
    </source>
</evidence>
<feature type="repeat" description="Solcar" evidence="8">
    <location>
        <begin position="382"/>
        <end position="466"/>
    </location>
</feature>
<feature type="compositionally biased region" description="Low complexity" evidence="9">
    <location>
        <begin position="79"/>
        <end position="92"/>
    </location>
</feature>
<evidence type="ECO:0000256" key="5">
    <source>
        <dbReference type="ARBA" id="ARBA00022737"/>
    </source>
</evidence>
<keyword evidence="5" id="KW-0677">Repeat</keyword>
<dbReference type="AlphaFoldDB" id="A0AB34J2Q2"/>
<dbReference type="EMBL" id="JBGBPQ010000015">
    <property type="protein sequence ID" value="KAL1510830.1"/>
    <property type="molecule type" value="Genomic_DNA"/>
</dbReference>